<dbReference type="GO" id="GO:0016787">
    <property type="term" value="F:hydrolase activity"/>
    <property type="evidence" value="ECO:0007669"/>
    <property type="project" value="UniProtKB-KW"/>
</dbReference>
<evidence type="ECO:0000313" key="8">
    <source>
        <dbReference type="Proteomes" id="UP000317557"/>
    </source>
</evidence>
<keyword evidence="4" id="KW-0547">Nucleotide-binding</keyword>
<reference evidence="7 8" key="1">
    <citation type="submission" date="2017-05" db="EMBL/GenBank/DDBJ databases">
        <authorList>
            <person name="Varghese N."/>
            <person name="Submissions S."/>
        </authorList>
    </citation>
    <scope>NUCLEOTIDE SEQUENCE [LARGE SCALE GENOMIC DNA]</scope>
    <source>
        <strain evidence="7 8">DSM 21985</strain>
    </source>
</reference>
<dbReference type="PANTHER" id="PTHR34139">
    <property type="entry name" value="UPF0331 PROTEIN MJ0127"/>
    <property type="match status" value="1"/>
</dbReference>
<keyword evidence="3" id="KW-0540">Nuclease</keyword>
<dbReference type="EMBL" id="FXTP01000014">
    <property type="protein sequence ID" value="SMO88527.1"/>
    <property type="molecule type" value="Genomic_DNA"/>
</dbReference>
<gene>
    <name evidence="7" type="ORF">SAMN06265219_11410</name>
</gene>
<organism evidence="7 8">
    <name type="scientific">Gracilimonas mengyeensis</name>
    <dbReference type="NCBI Taxonomy" id="1302730"/>
    <lineage>
        <taxon>Bacteria</taxon>
        <taxon>Pseudomonadati</taxon>
        <taxon>Balneolota</taxon>
        <taxon>Balneolia</taxon>
        <taxon>Balneolales</taxon>
        <taxon>Balneolaceae</taxon>
        <taxon>Gracilimonas</taxon>
    </lineage>
</organism>
<name>A0A521EXA1_9BACT</name>
<keyword evidence="1" id="KW-0597">Phosphoprotein</keyword>
<keyword evidence="2" id="KW-1277">Toxin-antitoxin system</keyword>
<dbReference type="Proteomes" id="UP000317557">
    <property type="component" value="Unassembled WGS sequence"/>
</dbReference>
<evidence type="ECO:0000256" key="2">
    <source>
        <dbReference type="ARBA" id="ARBA00022649"/>
    </source>
</evidence>
<dbReference type="OrthoDB" id="955324at2"/>
<dbReference type="PANTHER" id="PTHR34139:SF1">
    <property type="entry name" value="RNASE MJ1380-RELATED"/>
    <property type="match status" value="1"/>
</dbReference>
<dbReference type="InterPro" id="IPR051813">
    <property type="entry name" value="HepT_RNase_toxin"/>
</dbReference>
<keyword evidence="8" id="KW-1185">Reference proteome</keyword>
<dbReference type="GO" id="GO:0000166">
    <property type="term" value="F:nucleotide binding"/>
    <property type="evidence" value="ECO:0007669"/>
    <property type="project" value="UniProtKB-KW"/>
</dbReference>
<dbReference type="GO" id="GO:0110001">
    <property type="term" value="C:toxin-antitoxin complex"/>
    <property type="evidence" value="ECO:0007669"/>
    <property type="project" value="InterPro"/>
</dbReference>
<evidence type="ECO:0000256" key="3">
    <source>
        <dbReference type="ARBA" id="ARBA00022722"/>
    </source>
</evidence>
<comment type="similarity">
    <text evidence="6">Belongs to the HepT RNase toxin family.</text>
</comment>
<dbReference type="Pfam" id="PF01934">
    <property type="entry name" value="HepT-like"/>
    <property type="match status" value="1"/>
</dbReference>
<sequence length="116" mass="13769">MSNLTIDFLRHILSEIEFLLNETSGLNYNNFVKDEVRKRAYIRSLEIIGEAVKNLPKELLREYPDINLKGAARIRDRLIHGYFDIDYAIVWDVIQKDIPKLQQQINFLIEDLQKHK</sequence>
<evidence type="ECO:0000256" key="5">
    <source>
        <dbReference type="ARBA" id="ARBA00022801"/>
    </source>
</evidence>
<dbReference type="GO" id="GO:0004540">
    <property type="term" value="F:RNA nuclease activity"/>
    <property type="evidence" value="ECO:0007669"/>
    <property type="project" value="InterPro"/>
</dbReference>
<keyword evidence="5" id="KW-0378">Hydrolase</keyword>
<evidence type="ECO:0000313" key="7">
    <source>
        <dbReference type="EMBL" id="SMO88527.1"/>
    </source>
</evidence>
<dbReference type="InterPro" id="IPR008201">
    <property type="entry name" value="HepT-like"/>
</dbReference>
<proteinExistence type="inferred from homology"/>
<dbReference type="Gene3D" id="1.20.120.580">
    <property type="entry name" value="bsu32300-like"/>
    <property type="match status" value="1"/>
</dbReference>
<dbReference type="AlphaFoldDB" id="A0A521EXA1"/>
<evidence type="ECO:0000256" key="4">
    <source>
        <dbReference type="ARBA" id="ARBA00022741"/>
    </source>
</evidence>
<accession>A0A521EXA1</accession>
<protein>
    <submittedName>
        <fullName evidence="7">Uncharacterized conserved protein, contains HEPN domain</fullName>
    </submittedName>
</protein>
<evidence type="ECO:0000256" key="1">
    <source>
        <dbReference type="ARBA" id="ARBA00022553"/>
    </source>
</evidence>
<dbReference type="RefSeq" id="WP_142455469.1">
    <property type="nucleotide sequence ID" value="NZ_FXTP01000014.1"/>
</dbReference>
<evidence type="ECO:0000256" key="6">
    <source>
        <dbReference type="ARBA" id="ARBA00024207"/>
    </source>
</evidence>
<dbReference type="InterPro" id="IPR037038">
    <property type="entry name" value="HepT-like_sf"/>
</dbReference>